<name>A0A382DDD6_9ZZZZ</name>
<sequence length="147" mass="16944">MKYWNQEGQYQKEYDELHSKLVPLSGNCETLGGETLRAASRLYYDAYNNGFCNNTSGALIFLRQFLPTADKIEESLDFIYPKTNTGTYSSTGEMTGVALDSIVDAVIEFNLKDIRADSKGEYEMFDFQEEDVWEDEEEWGDDEYDED</sequence>
<reference evidence="1" key="1">
    <citation type="submission" date="2018-05" db="EMBL/GenBank/DDBJ databases">
        <authorList>
            <person name="Lanie J.A."/>
            <person name="Ng W.-L."/>
            <person name="Kazmierczak K.M."/>
            <person name="Andrzejewski T.M."/>
            <person name="Davidsen T.M."/>
            <person name="Wayne K.J."/>
            <person name="Tettelin H."/>
            <person name="Glass J.I."/>
            <person name="Rusch D."/>
            <person name="Podicherti R."/>
            <person name="Tsui H.-C.T."/>
            <person name="Winkler M.E."/>
        </authorList>
    </citation>
    <scope>NUCLEOTIDE SEQUENCE</scope>
</reference>
<dbReference type="EMBL" id="UINC01038830">
    <property type="protein sequence ID" value="SVB36408.1"/>
    <property type="molecule type" value="Genomic_DNA"/>
</dbReference>
<organism evidence="1">
    <name type="scientific">marine metagenome</name>
    <dbReference type="NCBI Taxonomy" id="408172"/>
    <lineage>
        <taxon>unclassified sequences</taxon>
        <taxon>metagenomes</taxon>
        <taxon>ecological metagenomes</taxon>
    </lineage>
</organism>
<evidence type="ECO:0000313" key="1">
    <source>
        <dbReference type="EMBL" id="SVB36408.1"/>
    </source>
</evidence>
<dbReference type="AlphaFoldDB" id="A0A382DDD6"/>
<gene>
    <name evidence="1" type="ORF">METZ01_LOCUS189262</name>
</gene>
<protein>
    <submittedName>
        <fullName evidence="1">Uncharacterized protein</fullName>
    </submittedName>
</protein>
<proteinExistence type="predicted"/>
<accession>A0A382DDD6</accession>